<protein>
    <submittedName>
        <fullName evidence="1">Uncharacterized protein</fullName>
    </submittedName>
</protein>
<evidence type="ECO:0000313" key="1">
    <source>
        <dbReference type="EMBL" id="MBC2396190.1"/>
    </source>
</evidence>
<organism evidence="1 2">
    <name type="scientific">Clostridium tetanomorphum</name>
    <dbReference type="NCBI Taxonomy" id="1553"/>
    <lineage>
        <taxon>Bacteria</taxon>
        <taxon>Bacillati</taxon>
        <taxon>Bacillota</taxon>
        <taxon>Clostridia</taxon>
        <taxon>Eubacteriales</taxon>
        <taxon>Clostridiaceae</taxon>
        <taxon>Clostridium</taxon>
    </lineage>
</organism>
<dbReference type="EMBL" id="JAAZWO010000001">
    <property type="protein sequence ID" value="MBC2396190.1"/>
    <property type="molecule type" value="Genomic_DNA"/>
</dbReference>
<dbReference type="RefSeq" id="WP_035151398.1">
    <property type="nucleotide sequence ID" value="NZ_UAWI01000002.1"/>
</dbReference>
<evidence type="ECO:0000313" key="2">
    <source>
        <dbReference type="Proteomes" id="UP000563151"/>
    </source>
</evidence>
<accession>A0A923IZY1</accession>
<comment type="caution">
    <text evidence="1">The sequence shown here is derived from an EMBL/GenBank/DDBJ whole genome shotgun (WGS) entry which is preliminary data.</text>
</comment>
<gene>
    <name evidence="1" type="ORF">HGG79_00110</name>
</gene>
<name>A0A923IZY1_CLOTT</name>
<dbReference type="Proteomes" id="UP000563151">
    <property type="component" value="Unassembled WGS sequence"/>
</dbReference>
<reference evidence="1 2" key="1">
    <citation type="submission" date="2020-04" db="EMBL/GenBank/DDBJ databases">
        <title>Genomic insights into acetone-butanol-ethanol (ABE) fermentation by sequencing solventogenic clostridia strains.</title>
        <authorList>
            <person name="Brown S."/>
        </authorList>
    </citation>
    <scope>NUCLEOTIDE SEQUENCE [LARGE SCALE GENOMIC DNA]</scope>
    <source>
        <strain evidence="1 2">DJ011</strain>
    </source>
</reference>
<keyword evidence="2" id="KW-1185">Reference proteome</keyword>
<dbReference type="AlphaFoldDB" id="A0A923IZY1"/>
<sequence>MFSISLDILWVVIYNLYAFSICSNNTMAYKEEKAYEKIRLIEAVIKNKILKNLIIPLITKITIECIISSFKYRAILHSNKVCYKIQLENDFHLIIKHILNNHFERDGG</sequence>
<proteinExistence type="predicted"/>